<dbReference type="InterPro" id="IPR029016">
    <property type="entry name" value="GAF-like_dom_sf"/>
</dbReference>
<dbReference type="PANTHER" id="PTHR43065:SF51">
    <property type="entry name" value="HISTIDINE KINASE"/>
    <property type="match status" value="1"/>
</dbReference>
<sequence length="689" mass="75637">MQASLMDSSLSDIRFWSACLATVVFGCLALYLWLGWRGGKLGARLIAAVLASGVWAALAALDESRHVGLLPLWPALLAEVLRPAIWGFFLVGLLEVVSDARQSSGVRSVRRVASGVVLVSLAMVVVSDQVVGLTRWMHYAGLLLSVWLLVLLEQVYRNYPESARWGIKPLALGLGCVQCFDIYLFAEAALLGKPDPDVMAVRTAVHALMAPLLVMAATRSRDWTFRITVSRQLVFHSTALAASGVYLLMIAAVGYYVRWFGGTWGGALQTALMFGGLMLLALVAVSGSFRAKLRVWVGKHLFALRYDYRESWLKFTQALSGAQGGENTLEQSIIGALCELVESPGGVIWMPDGDGVFRPRAKLNYPLGEGEEPRDAPLAAFMAAQGWIVNLEEWRSRPGLYHGITVPGWLSSLQDAWLIVPLISGGEMLAFVVLSTARASVEVNWEVLDLLKTAGGQAASYLGRAQAIAALLEAQKFDSFNRMSAFVVHDLKNLVAQLSLLLKNAARHKDNPEFQADMLLTVENVAERMRGLMTQLQNKEPIEQKRWVDVSELCDRLVSERSLLRPQLTLTAEPELGVLAHAERLHRIFGHVVQNAIEATPEHGKVSVSLSREEDFLRFEVADTGCGMSAEFVRERLFRPFQTTKHSGMGIGAYEVRQYVVELGGRVEVTSEVGQGTSVVILIPLGRRG</sequence>
<feature type="transmembrane region" description="Helical" evidence="4">
    <location>
        <begin position="15"/>
        <end position="34"/>
    </location>
</feature>
<evidence type="ECO:0000256" key="4">
    <source>
        <dbReference type="SAM" id="Phobius"/>
    </source>
</evidence>
<feature type="transmembrane region" description="Helical" evidence="4">
    <location>
        <begin position="238"/>
        <end position="257"/>
    </location>
</feature>
<feature type="transmembrane region" description="Helical" evidence="4">
    <location>
        <begin position="136"/>
        <end position="153"/>
    </location>
</feature>
<dbReference type="GO" id="GO:0016301">
    <property type="term" value="F:kinase activity"/>
    <property type="evidence" value="ECO:0007669"/>
    <property type="project" value="UniProtKB-KW"/>
</dbReference>
<dbReference type="InterPro" id="IPR003661">
    <property type="entry name" value="HisK_dim/P_dom"/>
</dbReference>
<dbReference type="PRINTS" id="PR00344">
    <property type="entry name" value="BCTRLSENSOR"/>
</dbReference>
<protein>
    <recommendedName>
        <fullName evidence="2">histidine kinase</fullName>
        <ecNumber evidence="2">2.7.13.3</ecNumber>
    </recommendedName>
</protein>
<dbReference type="CDD" id="cd00082">
    <property type="entry name" value="HisKA"/>
    <property type="match status" value="1"/>
</dbReference>
<dbReference type="Proteomes" id="UP001500547">
    <property type="component" value="Unassembled WGS sequence"/>
</dbReference>
<comment type="catalytic activity">
    <reaction evidence="1">
        <text>ATP + protein L-histidine = ADP + protein N-phospho-L-histidine.</text>
        <dbReference type="EC" id="2.7.13.3"/>
    </reaction>
</comment>
<keyword evidence="4" id="KW-0472">Membrane</keyword>
<keyword evidence="4" id="KW-1133">Transmembrane helix</keyword>
<feature type="transmembrane region" description="Helical" evidence="4">
    <location>
        <begin position="81"/>
        <end position="100"/>
    </location>
</feature>
<dbReference type="PROSITE" id="PS50109">
    <property type="entry name" value="HIS_KIN"/>
    <property type="match status" value="1"/>
</dbReference>
<feature type="transmembrane region" description="Helical" evidence="4">
    <location>
        <begin position="198"/>
        <end position="217"/>
    </location>
</feature>
<feature type="transmembrane region" description="Helical" evidence="4">
    <location>
        <begin position="41"/>
        <end position="61"/>
    </location>
</feature>
<evidence type="ECO:0000256" key="2">
    <source>
        <dbReference type="ARBA" id="ARBA00012438"/>
    </source>
</evidence>
<dbReference type="InterPro" id="IPR014265">
    <property type="entry name" value="XrtA/PrsK"/>
</dbReference>
<name>A0ABP9QF20_9RHOO</name>
<keyword evidence="3" id="KW-0597">Phosphoprotein</keyword>
<evidence type="ECO:0000256" key="1">
    <source>
        <dbReference type="ARBA" id="ARBA00000085"/>
    </source>
</evidence>
<dbReference type="InterPro" id="IPR004358">
    <property type="entry name" value="Sig_transdc_His_kin-like_C"/>
</dbReference>
<gene>
    <name evidence="6" type="primary">prsK</name>
    <name evidence="6" type="ORF">GCM10025770_09200</name>
</gene>
<reference evidence="7" key="1">
    <citation type="journal article" date="2019" name="Int. J. Syst. Evol. Microbiol.">
        <title>The Global Catalogue of Microorganisms (GCM) 10K type strain sequencing project: providing services to taxonomists for standard genome sequencing and annotation.</title>
        <authorList>
            <consortium name="The Broad Institute Genomics Platform"/>
            <consortium name="The Broad Institute Genome Sequencing Center for Infectious Disease"/>
            <person name="Wu L."/>
            <person name="Ma J."/>
        </authorList>
    </citation>
    <scope>NUCLEOTIDE SEQUENCE [LARGE SCALE GENOMIC DNA]</scope>
    <source>
        <strain evidence="7">JCM 18715</strain>
    </source>
</reference>
<dbReference type="Gene3D" id="3.30.565.10">
    <property type="entry name" value="Histidine kinase-like ATPase, C-terminal domain"/>
    <property type="match status" value="1"/>
</dbReference>
<keyword evidence="4" id="KW-0812">Transmembrane</keyword>
<dbReference type="SMART" id="SM00387">
    <property type="entry name" value="HATPase_c"/>
    <property type="match status" value="1"/>
</dbReference>
<dbReference type="InterPro" id="IPR005467">
    <property type="entry name" value="His_kinase_dom"/>
</dbReference>
<comment type="caution">
    <text evidence="6">The sequence shown here is derived from an EMBL/GenBank/DDBJ whole genome shotgun (WGS) entry which is preliminary data.</text>
</comment>
<dbReference type="EC" id="2.7.13.3" evidence="2"/>
<evidence type="ECO:0000259" key="5">
    <source>
        <dbReference type="PROSITE" id="PS50109"/>
    </source>
</evidence>
<dbReference type="SUPFAM" id="SSF55874">
    <property type="entry name" value="ATPase domain of HSP90 chaperone/DNA topoisomerase II/histidine kinase"/>
    <property type="match status" value="1"/>
</dbReference>
<dbReference type="InterPro" id="IPR036890">
    <property type="entry name" value="HATPase_C_sf"/>
</dbReference>
<dbReference type="InterPro" id="IPR003594">
    <property type="entry name" value="HATPase_dom"/>
</dbReference>
<dbReference type="SUPFAM" id="SSF55781">
    <property type="entry name" value="GAF domain-like"/>
    <property type="match status" value="1"/>
</dbReference>
<feature type="transmembrane region" description="Helical" evidence="4">
    <location>
        <begin position="165"/>
        <end position="186"/>
    </location>
</feature>
<accession>A0ABP9QF20</accession>
<dbReference type="Gene3D" id="3.30.450.40">
    <property type="match status" value="1"/>
</dbReference>
<keyword evidence="6" id="KW-0808">Transferase</keyword>
<keyword evidence="7" id="KW-1185">Reference proteome</keyword>
<dbReference type="EMBL" id="BAABLD010000005">
    <property type="protein sequence ID" value="GAA5160871.1"/>
    <property type="molecule type" value="Genomic_DNA"/>
</dbReference>
<dbReference type="NCBIfam" id="TIGR02916">
    <property type="entry name" value="PEP_his_kin"/>
    <property type="match status" value="1"/>
</dbReference>
<evidence type="ECO:0000256" key="3">
    <source>
        <dbReference type="ARBA" id="ARBA00022553"/>
    </source>
</evidence>
<evidence type="ECO:0000313" key="6">
    <source>
        <dbReference type="EMBL" id="GAA5160871.1"/>
    </source>
</evidence>
<feature type="transmembrane region" description="Helical" evidence="4">
    <location>
        <begin position="263"/>
        <end position="285"/>
    </location>
</feature>
<proteinExistence type="predicted"/>
<organism evidence="6 7">
    <name type="scientific">Viridibacterium curvum</name>
    <dbReference type="NCBI Taxonomy" id="1101404"/>
    <lineage>
        <taxon>Bacteria</taxon>
        <taxon>Pseudomonadati</taxon>
        <taxon>Pseudomonadota</taxon>
        <taxon>Betaproteobacteria</taxon>
        <taxon>Rhodocyclales</taxon>
        <taxon>Rhodocyclaceae</taxon>
        <taxon>Viridibacterium</taxon>
    </lineage>
</organism>
<dbReference type="Pfam" id="PF02518">
    <property type="entry name" value="HATPase_c"/>
    <property type="match status" value="1"/>
</dbReference>
<feature type="domain" description="Histidine kinase" evidence="5">
    <location>
        <begin position="486"/>
        <end position="687"/>
    </location>
</feature>
<evidence type="ECO:0000313" key="7">
    <source>
        <dbReference type="Proteomes" id="UP001500547"/>
    </source>
</evidence>
<keyword evidence="6" id="KW-0418">Kinase</keyword>
<feature type="transmembrane region" description="Helical" evidence="4">
    <location>
        <begin position="112"/>
        <end position="130"/>
    </location>
</feature>
<dbReference type="PANTHER" id="PTHR43065">
    <property type="entry name" value="SENSOR HISTIDINE KINASE"/>
    <property type="match status" value="1"/>
</dbReference>